<dbReference type="Pfam" id="PF00745">
    <property type="entry name" value="GlutR_dimer"/>
    <property type="match status" value="1"/>
</dbReference>
<feature type="domain" description="Tetrapyrrole biosynthesis glutamyl-tRNA reductase dimerisation" evidence="15">
    <location>
        <begin position="320"/>
        <end position="420"/>
    </location>
</feature>
<dbReference type="Pfam" id="PF01488">
    <property type="entry name" value="Shikimate_DH"/>
    <property type="match status" value="1"/>
</dbReference>
<dbReference type="Proteomes" id="UP001317532">
    <property type="component" value="Chromosome"/>
</dbReference>
<organism evidence="18 19">
    <name type="scientific">Vulcanimicrobium alpinum</name>
    <dbReference type="NCBI Taxonomy" id="3016050"/>
    <lineage>
        <taxon>Bacteria</taxon>
        <taxon>Bacillati</taxon>
        <taxon>Vulcanimicrobiota</taxon>
        <taxon>Vulcanimicrobiia</taxon>
        <taxon>Vulcanimicrobiales</taxon>
        <taxon>Vulcanimicrobiaceae</taxon>
        <taxon>Vulcanimicrobium</taxon>
    </lineage>
</organism>
<evidence type="ECO:0000256" key="12">
    <source>
        <dbReference type="PIRSR" id="PIRSR000445-3"/>
    </source>
</evidence>
<protein>
    <recommendedName>
        <fullName evidence="8 9">Glutamyl-tRNA reductase</fullName>
        <shortName evidence="9">GluTR</shortName>
        <ecNumber evidence="3 9">1.2.1.70</ecNumber>
    </recommendedName>
</protein>
<dbReference type="CDD" id="cd05213">
    <property type="entry name" value="NAD_bind_Glutamyl_tRNA_reduct"/>
    <property type="match status" value="1"/>
</dbReference>
<evidence type="ECO:0000256" key="11">
    <source>
        <dbReference type="PIRSR" id="PIRSR000445-2"/>
    </source>
</evidence>
<evidence type="ECO:0000256" key="5">
    <source>
        <dbReference type="ARBA" id="ARBA00023002"/>
    </source>
</evidence>
<comment type="miscellaneous">
    <text evidence="9">During catalysis, the active site Cys acts as a nucleophile attacking the alpha-carbonyl group of tRNA-bound glutamate with the formation of a thioester intermediate between enzyme and glutamate, and the concomitant release of tRNA(Glu). The thioester intermediate is finally reduced by direct hydride transfer from NADPH, to form the product GSA.</text>
</comment>
<dbReference type="FunFam" id="3.30.460.30:FF:000001">
    <property type="entry name" value="Glutamyl-tRNA reductase"/>
    <property type="match status" value="1"/>
</dbReference>
<comment type="domain">
    <text evidence="9">Possesses an unusual extended V-shaped dimeric structure with each monomer consisting of three distinct domains arranged along a curved 'spinal' alpha-helix. The N-terminal catalytic domain specifically recognizes the glutamate moiety of the substrate. The second domain is the NADPH-binding domain, and the third C-terminal domain is responsible for dimerization.</text>
</comment>
<dbReference type="PROSITE" id="PS00747">
    <property type="entry name" value="GLUTR"/>
    <property type="match status" value="1"/>
</dbReference>
<accession>A0AAN1XS33</accession>
<evidence type="ECO:0000313" key="19">
    <source>
        <dbReference type="Proteomes" id="UP001317532"/>
    </source>
</evidence>
<evidence type="ECO:0000256" key="1">
    <source>
        <dbReference type="ARBA" id="ARBA00005059"/>
    </source>
</evidence>
<keyword evidence="6 9" id="KW-0627">Porphyrin biosynthesis</keyword>
<comment type="similarity">
    <text evidence="2 9 14">Belongs to the glutamyl-tRNA reductase family.</text>
</comment>
<evidence type="ECO:0000259" key="15">
    <source>
        <dbReference type="Pfam" id="PF00745"/>
    </source>
</evidence>
<proteinExistence type="inferred from homology"/>
<reference evidence="18 19" key="1">
    <citation type="journal article" date="2022" name="ISME Commun">
        <title>Vulcanimicrobium alpinus gen. nov. sp. nov., the first cultivated representative of the candidate phylum 'Eremiobacterota', is a metabolically versatile aerobic anoxygenic phototroph.</title>
        <authorList>
            <person name="Yabe S."/>
            <person name="Muto K."/>
            <person name="Abe K."/>
            <person name="Yokota A."/>
            <person name="Staudigel H."/>
            <person name="Tebo B.M."/>
        </authorList>
    </citation>
    <scope>NUCLEOTIDE SEQUENCE [LARGE SCALE GENOMIC DNA]</scope>
    <source>
        <strain evidence="18 19">WC8-2</strain>
    </source>
</reference>
<dbReference type="PANTHER" id="PTHR43013:SF1">
    <property type="entry name" value="GLUTAMYL-TRNA REDUCTASE"/>
    <property type="match status" value="1"/>
</dbReference>
<evidence type="ECO:0000256" key="7">
    <source>
        <dbReference type="ARBA" id="ARBA00047464"/>
    </source>
</evidence>
<comment type="subunit">
    <text evidence="9">Homodimer.</text>
</comment>
<gene>
    <name evidence="9 18" type="primary">hemA</name>
    <name evidence="18" type="ORF">WPS_01680</name>
</gene>
<keyword evidence="19" id="KW-1185">Reference proteome</keyword>
<dbReference type="GO" id="GO:0019353">
    <property type="term" value="P:protoporphyrinogen IX biosynthetic process from glutamate"/>
    <property type="evidence" value="ECO:0007669"/>
    <property type="project" value="TreeGrafter"/>
</dbReference>
<dbReference type="PANTHER" id="PTHR43013">
    <property type="entry name" value="GLUTAMYL-TRNA REDUCTASE"/>
    <property type="match status" value="1"/>
</dbReference>
<evidence type="ECO:0000256" key="6">
    <source>
        <dbReference type="ARBA" id="ARBA00023244"/>
    </source>
</evidence>
<dbReference type="NCBIfam" id="TIGR01035">
    <property type="entry name" value="hemA"/>
    <property type="match status" value="1"/>
</dbReference>
<dbReference type="HAMAP" id="MF_00087">
    <property type="entry name" value="Glu_tRNA_reductase"/>
    <property type="match status" value="1"/>
</dbReference>
<feature type="binding site" evidence="9 11">
    <location>
        <begin position="111"/>
        <end position="113"/>
    </location>
    <ligand>
        <name>substrate</name>
    </ligand>
</feature>
<dbReference type="InterPro" id="IPR036343">
    <property type="entry name" value="GluRdtase_N_sf"/>
</dbReference>
<evidence type="ECO:0000256" key="3">
    <source>
        <dbReference type="ARBA" id="ARBA00012970"/>
    </source>
</evidence>
<dbReference type="Gene3D" id="3.30.460.30">
    <property type="entry name" value="Glutamyl-tRNA reductase, N-terminal domain"/>
    <property type="match status" value="1"/>
</dbReference>
<dbReference type="InterPro" id="IPR036453">
    <property type="entry name" value="GluRdtase_dimer_dom_sf"/>
</dbReference>
<evidence type="ECO:0000256" key="10">
    <source>
        <dbReference type="PIRSR" id="PIRSR000445-1"/>
    </source>
</evidence>
<comment type="pathway">
    <text evidence="1 9 14">Porphyrin-containing compound metabolism; protoporphyrin-IX biosynthesis; 5-aminolevulinate from L-glutamyl-tRNA(Glu): step 1/2.</text>
</comment>
<keyword evidence="5 9" id="KW-0560">Oxidoreductase</keyword>
<evidence type="ECO:0000256" key="8">
    <source>
        <dbReference type="ARBA" id="ARBA00068659"/>
    </source>
</evidence>
<evidence type="ECO:0000259" key="17">
    <source>
        <dbReference type="Pfam" id="PF05201"/>
    </source>
</evidence>
<dbReference type="PIRSF" id="PIRSF000445">
    <property type="entry name" value="4pyrrol_synth_GluRdtase"/>
    <property type="match status" value="1"/>
</dbReference>
<dbReference type="SUPFAM" id="SSF69742">
    <property type="entry name" value="Glutamyl tRNA-reductase catalytic, N-terminal domain"/>
    <property type="match status" value="1"/>
</dbReference>
<evidence type="ECO:0000256" key="2">
    <source>
        <dbReference type="ARBA" id="ARBA00005916"/>
    </source>
</evidence>
<dbReference type="InterPro" id="IPR015895">
    <property type="entry name" value="4pyrrol_synth_GluRdtase_N"/>
</dbReference>
<feature type="active site" description="Nucleophile" evidence="9 10">
    <location>
        <position position="47"/>
    </location>
</feature>
<dbReference type="KEGG" id="vab:WPS_01680"/>
<feature type="domain" description="Quinate/shikimate 5-dehydrogenase/glutamyl-tRNA reductase" evidence="16">
    <location>
        <begin position="169"/>
        <end position="304"/>
    </location>
</feature>
<dbReference type="Gene3D" id="3.40.50.720">
    <property type="entry name" value="NAD(P)-binding Rossmann-like Domain"/>
    <property type="match status" value="1"/>
</dbReference>
<dbReference type="Pfam" id="PF05201">
    <property type="entry name" value="GlutR_N"/>
    <property type="match status" value="1"/>
</dbReference>
<dbReference type="InterPro" id="IPR006151">
    <property type="entry name" value="Shikm_DH/Glu-tRNA_Rdtase"/>
</dbReference>
<feature type="domain" description="Glutamyl-tRNA reductase N-terminal" evidence="17">
    <location>
        <begin position="3"/>
        <end position="153"/>
    </location>
</feature>
<sequence length="439" mass="47759">MCLGLSHNTAPVDVRERHAFPPQKMGEALIALRDYQAVREALMLQTCGRLEIYAELEDYEAGVGQLRTFLNNFRHGDVNDMDSYMYTLLGTQAIDHLFRVSTGLDSMLIGEAEILGQVKDAYVQAQRARSLGKTLHTLFREALEAGKAARTHTSISGESTSIATAAVAFAKQHVGELDGKSVLVVGAGKMGSLAARRLRDDGASDIIVLNRSHARAQDVAQNLGGVARVAEMPGLVNALKDADVVVTSTGASHFIVTPGNVAEAMLARPSRPLFIVDIAVPRDVDPEVTRIAGVGLVDVDALKGLIDVTLEKRREAIPLVEEIIAGHVERFQQWYQSRVAVPVIASLVQKTEAIREAELARLFGRCPELTEREKILITGMSMTIVSKLLHSAITRIRGKAVENRAEAMTHARMLDELFELQALGDGELVQLAALEDMSE</sequence>
<dbReference type="RefSeq" id="WP_317995980.1">
    <property type="nucleotide sequence ID" value="NZ_AP025523.1"/>
</dbReference>
<feature type="site" description="Important for activity" evidence="9 13">
    <location>
        <position position="96"/>
    </location>
</feature>
<dbReference type="EC" id="1.2.1.70" evidence="3 9"/>
<dbReference type="AlphaFoldDB" id="A0AAN1XS33"/>
<evidence type="ECO:0000313" key="18">
    <source>
        <dbReference type="EMBL" id="BDE04892.1"/>
    </source>
</evidence>
<name>A0AAN1XS33_UNVUL</name>
<feature type="binding site" evidence="9 11">
    <location>
        <begin position="46"/>
        <end position="49"/>
    </location>
    <ligand>
        <name>substrate</name>
    </ligand>
</feature>
<evidence type="ECO:0000256" key="14">
    <source>
        <dbReference type="RuleBase" id="RU000584"/>
    </source>
</evidence>
<evidence type="ECO:0000256" key="13">
    <source>
        <dbReference type="PIRSR" id="PIRSR000445-4"/>
    </source>
</evidence>
<comment type="catalytic activity">
    <reaction evidence="7 9 14">
        <text>(S)-4-amino-5-oxopentanoate + tRNA(Glu) + NADP(+) = L-glutamyl-tRNA(Glu) + NADPH + H(+)</text>
        <dbReference type="Rhea" id="RHEA:12344"/>
        <dbReference type="Rhea" id="RHEA-COMP:9663"/>
        <dbReference type="Rhea" id="RHEA-COMP:9680"/>
        <dbReference type="ChEBI" id="CHEBI:15378"/>
        <dbReference type="ChEBI" id="CHEBI:57501"/>
        <dbReference type="ChEBI" id="CHEBI:57783"/>
        <dbReference type="ChEBI" id="CHEBI:58349"/>
        <dbReference type="ChEBI" id="CHEBI:78442"/>
        <dbReference type="ChEBI" id="CHEBI:78520"/>
        <dbReference type="EC" id="1.2.1.70"/>
    </reaction>
</comment>
<evidence type="ECO:0000256" key="9">
    <source>
        <dbReference type="HAMAP-Rule" id="MF_00087"/>
    </source>
</evidence>
<dbReference type="GO" id="GO:0050661">
    <property type="term" value="F:NADP binding"/>
    <property type="evidence" value="ECO:0007669"/>
    <property type="project" value="InterPro"/>
</dbReference>
<feature type="binding site" evidence="9 12">
    <location>
        <begin position="186"/>
        <end position="191"/>
    </location>
    <ligand>
        <name>NADP(+)</name>
        <dbReference type="ChEBI" id="CHEBI:58349"/>
    </ligand>
</feature>
<keyword evidence="4 9" id="KW-0521">NADP</keyword>
<dbReference type="SUPFAM" id="SSF69075">
    <property type="entry name" value="Glutamyl tRNA-reductase dimerization domain"/>
    <property type="match status" value="1"/>
</dbReference>
<comment type="function">
    <text evidence="9">Catalyzes the NADPH-dependent reduction of glutamyl-tRNA(Glu) to glutamate 1-semialdehyde (GSA).</text>
</comment>
<dbReference type="FunFam" id="3.40.50.720:FF:000031">
    <property type="entry name" value="Glutamyl-tRNA reductase"/>
    <property type="match status" value="1"/>
</dbReference>
<feature type="binding site" evidence="9 11">
    <location>
        <position position="106"/>
    </location>
    <ligand>
        <name>substrate</name>
    </ligand>
</feature>
<feature type="binding site" evidence="9 11">
    <location>
        <position position="117"/>
    </location>
    <ligand>
        <name>substrate</name>
    </ligand>
</feature>
<dbReference type="InterPro" id="IPR015896">
    <property type="entry name" value="4pyrrol_synth_GluRdtase_dimer"/>
</dbReference>
<evidence type="ECO:0000259" key="16">
    <source>
        <dbReference type="Pfam" id="PF01488"/>
    </source>
</evidence>
<dbReference type="InterPro" id="IPR018214">
    <property type="entry name" value="GluRdtase_CS"/>
</dbReference>
<dbReference type="SUPFAM" id="SSF51735">
    <property type="entry name" value="NAD(P)-binding Rossmann-fold domains"/>
    <property type="match status" value="1"/>
</dbReference>
<evidence type="ECO:0000256" key="4">
    <source>
        <dbReference type="ARBA" id="ARBA00022857"/>
    </source>
</evidence>
<dbReference type="InterPro" id="IPR036291">
    <property type="entry name" value="NAD(P)-bd_dom_sf"/>
</dbReference>
<dbReference type="EMBL" id="AP025523">
    <property type="protein sequence ID" value="BDE04892.1"/>
    <property type="molecule type" value="Genomic_DNA"/>
</dbReference>
<dbReference type="InterPro" id="IPR000343">
    <property type="entry name" value="4pyrrol_synth_GluRdtase"/>
</dbReference>
<dbReference type="GO" id="GO:0008883">
    <property type="term" value="F:glutamyl-tRNA reductase activity"/>
    <property type="evidence" value="ECO:0007669"/>
    <property type="project" value="UniProtKB-UniRule"/>
</dbReference>